<dbReference type="Proteomes" id="UP000601435">
    <property type="component" value="Unassembled WGS sequence"/>
</dbReference>
<dbReference type="EMBL" id="CAJNJA010016315">
    <property type="protein sequence ID" value="CAE7378482.1"/>
    <property type="molecule type" value="Genomic_DNA"/>
</dbReference>
<keyword evidence="2" id="KW-0539">Nucleus</keyword>
<accession>A0A812Q730</accession>
<organism evidence="3 4">
    <name type="scientific">Symbiodinium necroappetens</name>
    <dbReference type="NCBI Taxonomy" id="1628268"/>
    <lineage>
        <taxon>Eukaryota</taxon>
        <taxon>Sar</taxon>
        <taxon>Alveolata</taxon>
        <taxon>Dinophyceae</taxon>
        <taxon>Suessiales</taxon>
        <taxon>Symbiodiniaceae</taxon>
        <taxon>Symbiodinium</taxon>
    </lineage>
</organism>
<proteinExistence type="predicted"/>
<protein>
    <submittedName>
        <fullName evidence="3">RecA protein</fullName>
    </submittedName>
</protein>
<dbReference type="GO" id="GO:0005634">
    <property type="term" value="C:nucleus"/>
    <property type="evidence" value="ECO:0007669"/>
    <property type="project" value="UniProtKB-SubCell"/>
</dbReference>
<dbReference type="GO" id="GO:0030880">
    <property type="term" value="C:RNA polymerase complex"/>
    <property type="evidence" value="ECO:0007669"/>
    <property type="project" value="InterPro"/>
</dbReference>
<evidence type="ECO:0000313" key="3">
    <source>
        <dbReference type="EMBL" id="CAE7378482.1"/>
    </source>
</evidence>
<comment type="subcellular location">
    <subcellularLocation>
        <location evidence="1">Nucleus</location>
    </subcellularLocation>
</comment>
<dbReference type="AlphaFoldDB" id="A0A812Q730"/>
<dbReference type="GO" id="GO:0006352">
    <property type="term" value="P:DNA-templated transcription initiation"/>
    <property type="evidence" value="ECO:0007669"/>
    <property type="project" value="InterPro"/>
</dbReference>
<dbReference type="InterPro" id="IPR010997">
    <property type="entry name" value="HRDC-like_sf"/>
</dbReference>
<dbReference type="Pfam" id="PF03874">
    <property type="entry name" value="RNA_pol_Rpb4"/>
    <property type="match status" value="1"/>
</dbReference>
<name>A0A812Q730_9DINO</name>
<feature type="non-terminal residue" evidence="3">
    <location>
        <position position="138"/>
    </location>
</feature>
<gene>
    <name evidence="3" type="primary">recA</name>
    <name evidence="3" type="ORF">SNEC2469_LOCUS10223</name>
</gene>
<dbReference type="InterPro" id="IPR038324">
    <property type="entry name" value="Rpb4/RPC9_sf"/>
</dbReference>
<dbReference type="OrthoDB" id="435046at2759"/>
<comment type="caution">
    <text evidence="3">The sequence shown here is derived from an EMBL/GenBank/DDBJ whole genome shotgun (WGS) entry which is preliminary data.</text>
</comment>
<dbReference type="SUPFAM" id="SSF47819">
    <property type="entry name" value="HRDC-like"/>
    <property type="match status" value="1"/>
</dbReference>
<keyword evidence="4" id="KW-1185">Reference proteome</keyword>
<dbReference type="InterPro" id="IPR005574">
    <property type="entry name" value="Rpb4/RPC9"/>
</dbReference>
<evidence type="ECO:0000313" key="4">
    <source>
        <dbReference type="Proteomes" id="UP000601435"/>
    </source>
</evidence>
<evidence type="ECO:0000256" key="1">
    <source>
        <dbReference type="ARBA" id="ARBA00004123"/>
    </source>
</evidence>
<reference evidence="3" key="1">
    <citation type="submission" date="2021-02" db="EMBL/GenBank/DDBJ databases">
        <authorList>
            <person name="Dougan E. K."/>
            <person name="Rhodes N."/>
            <person name="Thang M."/>
            <person name="Chan C."/>
        </authorList>
    </citation>
    <scope>NUCLEOTIDE SEQUENCE</scope>
</reference>
<dbReference type="GO" id="GO:0000166">
    <property type="term" value="F:nucleotide binding"/>
    <property type="evidence" value="ECO:0007669"/>
    <property type="project" value="InterPro"/>
</dbReference>
<evidence type="ECO:0000256" key="2">
    <source>
        <dbReference type="ARBA" id="ARBA00023242"/>
    </source>
</evidence>
<sequence>MKILQVGPQLLTNREVYSIVTEELPHLRDRTRLLDKEEGKARDDREGLRRHLEANERMASYLERCSPLVTKHDNAAVGRFLDGLAELGKKDFADDEVLQLVNMGPIDPLYIFGICEDSDRRFGENDLQQICGLAQQHL</sequence>
<dbReference type="Gene3D" id="1.20.1250.40">
    <property type="match status" value="1"/>
</dbReference>